<dbReference type="Proteomes" id="UP000483820">
    <property type="component" value="Chromosome III"/>
</dbReference>
<feature type="compositionally biased region" description="Basic residues" evidence="9">
    <location>
        <begin position="58"/>
        <end position="69"/>
    </location>
</feature>
<evidence type="ECO:0000256" key="6">
    <source>
        <dbReference type="ARBA" id="ARBA00022989"/>
    </source>
</evidence>
<feature type="transmembrane region" description="Helical" evidence="10">
    <location>
        <begin position="137"/>
        <end position="158"/>
    </location>
</feature>
<keyword evidence="6 10" id="KW-1133">Transmembrane helix</keyword>
<dbReference type="PANTHER" id="PTHR11562:SF84">
    <property type="entry name" value="LD05335P"/>
    <property type="match status" value="1"/>
</dbReference>
<evidence type="ECO:0000259" key="12">
    <source>
        <dbReference type="Pfam" id="PF16916"/>
    </source>
</evidence>
<feature type="compositionally biased region" description="Polar residues" evidence="9">
    <location>
        <begin position="1"/>
        <end position="14"/>
    </location>
</feature>
<dbReference type="InterPro" id="IPR002524">
    <property type="entry name" value="Cation_efflux"/>
</dbReference>
<evidence type="ECO:0000313" key="14">
    <source>
        <dbReference type="Proteomes" id="UP000483820"/>
    </source>
</evidence>
<feature type="transmembrane region" description="Helical" evidence="10">
    <location>
        <begin position="272"/>
        <end position="293"/>
    </location>
</feature>
<protein>
    <submittedName>
        <fullName evidence="13">Uncharacterized protein</fullName>
    </submittedName>
</protein>
<feature type="compositionally biased region" description="Basic and acidic residues" evidence="9">
    <location>
        <begin position="70"/>
        <end position="82"/>
    </location>
</feature>
<comment type="subcellular location">
    <subcellularLocation>
        <location evidence="1">Membrane</location>
        <topology evidence="1">Multi-pass membrane protein</topology>
    </subcellularLocation>
</comment>
<evidence type="ECO:0000256" key="2">
    <source>
        <dbReference type="ARBA" id="ARBA00008873"/>
    </source>
</evidence>
<reference evidence="13 14" key="1">
    <citation type="submission" date="2019-12" db="EMBL/GenBank/DDBJ databases">
        <title>Chromosome-level assembly of the Caenorhabditis remanei genome.</title>
        <authorList>
            <person name="Teterina A.A."/>
            <person name="Willis J.H."/>
            <person name="Phillips P.C."/>
        </authorList>
    </citation>
    <scope>NUCLEOTIDE SEQUENCE [LARGE SCALE GENOMIC DNA]</scope>
    <source>
        <strain evidence="13 14">PX506</strain>
        <tissue evidence="13">Whole organism</tissue>
    </source>
</reference>
<dbReference type="Pfam" id="PF01545">
    <property type="entry name" value="Cation_efflux"/>
    <property type="match status" value="1"/>
</dbReference>
<dbReference type="InterPro" id="IPR027470">
    <property type="entry name" value="Cation_efflux_CTD"/>
</dbReference>
<dbReference type="CTD" id="9811125"/>
<evidence type="ECO:0000256" key="9">
    <source>
        <dbReference type="SAM" id="MobiDB-lite"/>
    </source>
</evidence>
<dbReference type="FunFam" id="1.20.1510.10:FF:000027">
    <property type="entry name" value="Zinc transporter ttm-1"/>
    <property type="match status" value="1"/>
</dbReference>
<dbReference type="Gene3D" id="1.20.1510.10">
    <property type="entry name" value="Cation efflux protein transmembrane domain"/>
    <property type="match status" value="1"/>
</dbReference>
<dbReference type="PANTHER" id="PTHR11562">
    <property type="entry name" value="CATION EFFLUX PROTEIN/ ZINC TRANSPORTER"/>
    <property type="match status" value="1"/>
</dbReference>
<keyword evidence="3" id="KW-0813">Transport</keyword>
<evidence type="ECO:0000256" key="8">
    <source>
        <dbReference type="ARBA" id="ARBA00023136"/>
    </source>
</evidence>
<proteinExistence type="inferred from homology"/>
<dbReference type="InterPro" id="IPR036837">
    <property type="entry name" value="Cation_efflux_CTD_sf"/>
</dbReference>
<evidence type="ECO:0000259" key="11">
    <source>
        <dbReference type="Pfam" id="PF01545"/>
    </source>
</evidence>
<dbReference type="Pfam" id="PF16916">
    <property type="entry name" value="ZT_dimer"/>
    <property type="match status" value="1"/>
</dbReference>
<feature type="compositionally biased region" description="Low complexity" evidence="9">
    <location>
        <begin position="41"/>
        <end position="51"/>
    </location>
</feature>
<evidence type="ECO:0000256" key="3">
    <source>
        <dbReference type="ARBA" id="ARBA00022448"/>
    </source>
</evidence>
<comment type="similarity">
    <text evidence="2">Belongs to the cation diffusion facilitator (CDF) transporter (TC 2.A.4) family. SLC30A subfamily.</text>
</comment>
<dbReference type="GO" id="GO:0005886">
    <property type="term" value="C:plasma membrane"/>
    <property type="evidence" value="ECO:0007669"/>
    <property type="project" value="TreeGrafter"/>
</dbReference>
<accession>A0A6A5H855</accession>
<dbReference type="SUPFAM" id="SSF161111">
    <property type="entry name" value="Cation efflux protein transmembrane domain-like"/>
    <property type="match status" value="1"/>
</dbReference>
<dbReference type="InterPro" id="IPR050681">
    <property type="entry name" value="CDF/SLC30A"/>
</dbReference>
<evidence type="ECO:0000256" key="10">
    <source>
        <dbReference type="SAM" id="Phobius"/>
    </source>
</evidence>
<comment type="caution">
    <text evidence="13">The sequence shown here is derived from an EMBL/GenBank/DDBJ whole genome shotgun (WGS) entry which is preliminary data.</text>
</comment>
<dbReference type="InterPro" id="IPR027469">
    <property type="entry name" value="Cation_efflux_TMD_sf"/>
</dbReference>
<evidence type="ECO:0000256" key="1">
    <source>
        <dbReference type="ARBA" id="ARBA00004141"/>
    </source>
</evidence>
<organism evidence="13 14">
    <name type="scientific">Caenorhabditis remanei</name>
    <name type="common">Caenorhabditis vulgaris</name>
    <dbReference type="NCBI Taxonomy" id="31234"/>
    <lineage>
        <taxon>Eukaryota</taxon>
        <taxon>Metazoa</taxon>
        <taxon>Ecdysozoa</taxon>
        <taxon>Nematoda</taxon>
        <taxon>Chromadorea</taxon>
        <taxon>Rhabditida</taxon>
        <taxon>Rhabditina</taxon>
        <taxon>Rhabditomorpha</taxon>
        <taxon>Rhabditoidea</taxon>
        <taxon>Rhabditidae</taxon>
        <taxon>Peloderinae</taxon>
        <taxon>Caenorhabditis</taxon>
    </lineage>
</organism>
<dbReference type="RefSeq" id="XP_003111832.2">
    <property type="nucleotide sequence ID" value="XM_003111784.2"/>
</dbReference>
<feature type="domain" description="Cation efflux protein transmembrane" evidence="11">
    <location>
        <begin position="111"/>
        <end position="321"/>
    </location>
</feature>
<dbReference type="GO" id="GO:0005385">
    <property type="term" value="F:zinc ion transmembrane transporter activity"/>
    <property type="evidence" value="ECO:0007669"/>
    <property type="project" value="TreeGrafter"/>
</dbReference>
<evidence type="ECO:0000256" key="7">
    <source>
        <dbReference type="ARBA" id="ARBA00023065"/>
    </source>
</evidence>
<name>A0A6A5H855_CAERE</name>
<evidence type="ECO:0000256" key="4">
    <source>
        <dbReference type="ARBA" id="ARBA00022692"/>
    </source>
</evidence>
<feature type="domain" description="Cation efflux protein cytoplasmic" evidence="12">
    <location>
        <begin position="325"/>
        <end position="399"/>
    </location>
</feature>
<dbReference type="SUPFAM" id="SSF160240">
    <property type="entry name" value="Cation efflux protein cytoplasmic domain-like"/>
    <property type="match status" value="1"/>
</dbReference>
<keyword evidence="8 10" id="KW-0472">Membrane</keyword>
<keyword evidence="5" id="KW-0862">Zinc</keyword>
<dbReference type="NCBIfam" id="TIGR01297">
    <property type="entry name" value="CDF"/>
    <property type="match status" value="1"/>
</dbReference>
<dbReference type="AlphaFoldDB" id="A0A6A5H855"/>
<dbReference type="GeneID" id="9811125"/>
<feature type="transmembrane region" description="Helical" evidence="10">
    <location>
        <begin position="178"/>
        <end position="200"/>
    </location>
</feature>
<keyword evidence="4 10" id="KW-0812">Transmembrane</keyword>
<dbReference type="KEGG" id="crq:GCK72_010955"/>
<sequence>MTISIAPTTLSSIRLSAEKRDSSTSNLPENIEEEEQEDTQSVSSSDSGVSADSDHGHGHSHSHGGGHGHSHGDGKGHGHSHSDISSSCSGGGGGNKNDEKYLKGRRAEKVLWAVAALSAVFIAAEFVGGFWAQSLAIMTDAGHMLSDLLSFIISIFAIRCARLPASKRLSFGYERAEVLGALTSVIILWVLTTVLVVVAIQRIVNNEHDVDADIMLITAGVGVGFNIIMGLVLHFGTNGHGHTHGGHSSHGHTHDGKNVNVRAALIHVIGDLVQSIGVLIAAIIIKFTGWTLADPICTFLFSIIVLFTTITVMRDIFFVLMEATPPHFDLNDIKKALFGLTGVQGVHDLHLWSIGMDKTAFSVHLSIESADRALETVAEARSLVRRQFGVSSATIQVEQHGTDIEACDTCIQQETV</sequence>
<dbReference type="GO" id="GO:0046686">
    <property type="term" value="P:response to cadmium ion"/>
    <property type="evidence" value="ECO:0007669"/>
    <property type="project" value="EnsemblMetazoa"/>
</dbReference>
<keyword evidence="5" id="KW-0864">Zinc transport</keyword>
<dbReference type="GO" id="GO:0010043">
    <property type="term" value="P:response to zinc ion"/>
    <property type="evidence" value="ECO:0007669"/>
    <property type="project" value="TreeGrafter"/>
</dbReference>
<feature type="transmembrane region" description="Helical" evidence="10">
    <location>
        <begin position="110"/>
        <end position="131"/>
    </location>
</feature>
<feature type="transmembrane region" description="Helical" evidence="10">
    <location>
        <begin position="212"/>
        <end position="233"/>
    </location>
</feature>
<dbReference type="GO" id="GO:0093002">
    <property type="term" value="P:response to nematicide"/>
    <property type="evidence" value="ECO:0007669"/>
    <property type="project" value="EnsemblMetazoa"/>
</dbReference>
<feature type="transmembrane region" description="Helical" evidence="10">
    <location>
        <begin position="299"/>
        <end position="320"/>
    </location>
</feature>
<dbReference type="EMBL" id="WUAV01000003">
    <property type="protein sequence ID" value="KAF1762693.1"/>
    <property type="molecule type" value="Genomic_DNA"/>
</dbReference>
<evidence type="ECO:0000313" key="13">
    <source>
        <dbReference type="EMBL" id="KAF1762693.1"/>
    </source>
</evidence>
<feature type="region of interest" description="Disordered" evidence="9">
    <location>
        <begin position="1"/>
        <end position="95"/>
    </location>
</feature>
<dbReference type="InterPro" id="IPR058533">
    <property type="entry name" value="Cation_efflux_TM"/>
</dbReference>
<gene>
    <name evidence="13" type="ORF">GCK72_010955</name>
</gene>
<evidence type="ECO:0000256" key="5">
    <source>
        <dbReference type="ARBA" id="ARBA00022906"/>
    </source>
</evidence>
<keyword evidence="7" id="KW-0406">Ion transport</keyword>